<organism evidence="1 2">
    <name type="scientific">Lolium multiflorum</name>
    <name type="common">Italian ryegrass</name>
    <name type="synonym">Lolium perenne subsp. multiflorum</name>
    <dbReference type="NCBI Taxonomy" id="4521"/>
    <lineage>
        <taxon>Eukaryota</taxon>
        <taxon>Viridiplantae</taxon>
        <taxon>Streptophyta</taxon>
        <taxon>Embryophyta</taxon>
        <taxon>Tracheophyta</taxon>
        <taxon>Spermatophyta</taxon>
        <taxon>Magnoliopsida</taxon>
        <taxon>Liliopsida</taxon>
        <taxon>Poales</taxon>
        <taxon>Poaceae</taxon>
        <taxon>BOP clade</taxon>
        <taxon>Pooideae</taxon>
        <taxon>Poodae</taxon>
        <taxon>Poeae</taxon>
        <taxon>Poeae Chloroplast Group 2 (Poeae type)</taxon>
        <taxon>Loliodinae</taxon>
        <taxon>Loliinae</taxon>
        <taxon>Lolium</taxon>
    </lineage>
</organism>
<dbReference type="Proteomes" id="UP001231189">
    <property type="component" value="Unassembled WGS sequence"/>
</dbReference>
<dbReference type="EMBL" id="JAUUTY010000004">
    <property type="protein sequence ID" value="KAK1643261.1"/>
    <property type="molecule type" value="Genomic_DNA"/>
</dbReference>
<protein>
    <submittedName>
        <fullName evidence="1">Uncharacterized protein</fullName>
    </submittedName>
</protein>
<accession>A0AAD8W4C6</accession>
<dbReference type="AlphaFoldDB" id="A0AAD8W4C6"/>
<keyword evidence="2" id="KW-1185">Reference proteome</keyword>
<sequence length="175" mass="18812">MRYTRAELEALGGAPSWEAQVLRWAEVHAALAAAGFSGDYDGLLATEEPVKRRERKASGGGRKAAAQLFSEKVPSFQDVAGAYQAKLKLQEMVDFLRNANKYKSLGAKIPMGKGFLLVVLPETGRCCSHALSRGGQGAVLHPVSEGRRALHQRGYVKGERTVGRSRPSTSGTTVS</sequence>
<name>A0AAD8W4C6_LOLMU</name>
<evidence type="ECO:0000313" key="2">
    <source>
        <dbReference type="Proteomes" id="UP001231189"/>
    </source>
</evidence>
<evidence type="ECO:0000313" key="1">
    <source>
        <dbReference type="EMBL" id="KAK1643261.1"/>
    </source>
</evidence>
<gene>
    <name evidence="1" type="ORF">QYE76_061066</name>
</gene>
<proteinExistence type="predicted"/>
<reference evidence="1" key="1">
    <citation type="submission" date="2023-07" db="EMBL/GenBank/DDBJ databases">
        <title>A chromosome-level genome assembly of Lolium multiflorum.</title>
        <authorList>
            <person name="Chen Y."/>
            <person name="Copetti D."/>
            <person name="Kolliker R."/>
            <person name="Studer B."/>
        </authorList>
    </citation>
    <scope>NUCLEOTIDE SEQUENCE</scope>
    <source>
        <strain evidence="1">02402/16</strain>
        <tissue evidence="1">Leaf</tissue>
    </source>
</reference>
<comment type="caution">
    <text evidence="1">The sequence shown here is derived from an EMBL/GenBank/DDBJ whole genome shotgun (WGS) entry which is preliminary data.</text>
</comment>